<gene>
    <name evidence="1" type="ORF">PL75_03110</name>
</gene>
<evidence type="ECO:0000313" key="1">
    <source>
        <dbReference type="EMBL" id="KLT73236.1"/>
    </source>
</evidence>
<dbReference type="PATRIC" id="fig|1470200.3.peg.1732"/>
<dbReference type="Proteomes" id="UP000036027">
    <property type="component" value="Unassembled WGS sequence"/>
</dbReference>
<dbReference type="STRING" id="1470200.PL75_03110"/>
<comment type="caution">
    <text evidence="1">The sequence shown here is derived from an EMBL/GenBank/DDBJ whole genome shotgun (WGS) entry which is preliminary data.</text>
</comment>
<organism evidence="1 2">
    <name type="scientific">Neisseria arctica</name>
    <dbReference type="NCBI Taxonomy" id="1470200"/>
    <lineage>
        <taxon>Bacteria</taxon>
        <taxon>Pseudomonadati</taxon>
        <taxon>Pseudomonadota</taxon>
        <taxon>Betaproteobacteria</taxon>
        <taxon>Neisseriales</taxon>
        <taxon>Neisseriaceae</taxon>
        <taxon>Neisseria</taxon>
    </lineage>
</organism>
<reference evidence="1 2" key="1">
    <citation type="submission" date="2014-11" db="EMBL/GenBank/DDBJ databases">
        <title>Genome of a novel goose pathogen.</title>
        <authorList>
            <person name="Hansen C.M."/>
            <person name="Hueffer K."/>
            <person name="Choi S.C."/>
        </authorList>
    </citation>
    <scope>NUCLEOTIDE SEQUENCE [LARGE SCALE GENOMIC DNA]</scope>
    <source>
        <strain evidence="1 2">KH1503</strain>
    </source>
</reference>
<keyword evidence="2" id="KW-1185">Reference proteome</keyword>
<evidence type="ECO:0000313" key="2">
    <source>
        <dbReference type="Proteomes" id="UP000036027"/>
    </source>
</evidence>
<dbReference type="EMBL" id="JTDO01000004">
    <property type="protein sequence ID" value="KLT73236.1"/>
    <property type="molecule type" value="Genomic_DNA"/>
</dbReference>
<protein>
    <submittedName>
        <fullName evidence="1">Uncharacterized protein</fullName>
    </submittedName>
</protein>
<dbReference type="AlphaFoldDB" id="A0A0J0YT11"/>
<name>A0A0J0YT11_9NEIS</name>
<dbReference type="RefSeq" id="WP_047760463.1">
    <property type="nucleotide sequence ID" value="NZ_CP091510.1"/>
</dbReference>
<sequence>MKTTVTTQNFLTVFAAAKAVFDGNERFKLHTMARKNAKVYLNRAAEYWAAAKRNETEKLQEAVKNLQLVVNSFAKVGIEI</sequence>
<proteinExistence type="predicted"/>
<accession>A0A0J0YT11</accession>